<keyword evidence="2 5" id="KW-0808">Transferase</keyword>
<reference evidence="6" key="1">
    <citation type="submission" date="2016-10" db="EMBL/GenBank/DDBJ databases">
        <authorList>
            <person name="Varghese N."/>
            <person name="Submissions S."/>
        </authorList>
    </citation>
    <scope>NUCLEOTIDE SEQUENCE [LARGE SCALE GENOMIC DNA]</scope>
    <source>
        <strain evidence="6">UNC178MFTsu3.1</strain>
    </source>
</reference>
<evidence type="ECO:0000256" key="3">
    <source>
        <dbReference type="ARBA" id="ARBA00022691"/>
    </source>
</evidence>
<evidence type="ECO:0000256" key="2">
    <source>
        <dbReference type="ARBA" id="ARBA00022679"/>
    </source>
</evidence>
<dbReference type="GO" id="GO:0032259">
    <property type="term" value="P:methylation"/>
    <property type="evidence" value="ECO:0007669"/>
    <property type="project" value="UniProtKB-KW"/>
</dbReference>
<dbReference type="PANTHER" id="PTHR43464:SF19">
    <property type="entry name" value="UBIQUINONE BIOSYNTHESIS O-METHYLTRANSFERASE, MITOCHONDRIAL"/>
    <property type="match status" value="1"/>
</dbReference>
<dbReference type="InterPro" id="IPR041698">
    <property type="entry name" value="Methyltransf_25"/>
</dbReference>
<evidence type="ECO:0000259" key="4">
    <source>
        <dbReference type="Pfam" id="PF13649"/>
    </source>
</evidence>
<dbReference type="Proteomes" id="UP000199477">
    <property type="component" value="Unassembled WGS sequence"/>
</dbReference>
<organism evidence="5 6">
    <name type="scientific">Dyella marensis</name>
    <dbReference type="NCBI Taxonomy" id="500610"/>
    <lineage>
        <taxon>Bacteria</taxon>
        <taxon>Pseudomonadati</taxon>
        <taxon>Pseudomonadota</taxon>
        <taxon>Gammaproteobacteria</taxon>
        <taxon>Lysobacterales</taxon>
        <taxon>Rhodanobacteraceae</taxon>
        <taxon>Dyella</taxon>
    </lineage>
</organism>
<dbReference type="InterPro" id="IPR029063">
    <property type="entry name" value="SAM-dependent_MTases_sf"/>
</dbReference>
<dbReference type="Gene3D" id="2.20.130.10">
    <property type="entry name" value="CAC2371-like domains"/>
    <property type="match status" value="1"/>
</dbReference>
<dbReference type="STRING" id="500610.SAMN02799615_04305"/>
<dbReference type="PANTHER" id="PTHR43464">
    <property type="entry name" value="METHYLTRANSFERASE"/>
    <property type="match status" value="1"/>
</dbReference>
<accession>A0A1I2JWX4</accession>
<protein>
    <submittedName>
        <fullName evidence="5">Methyltransferase domain-containing protein</fullName>
    </submittedName>
</protein>
<evidence type="ECO:0000313" key="6">
    <source>
        <dbReference type="Proteomes" id="UP000199477"/>
    </source>
</evidence>
<dbReference type="EMBL" id="FONH01000035">
    <property type="protein sequence ID" value="SFF59335.1"/>
    <property type="molecule type" value="Genomic_DNA"/>
</dbReference>
<dbReference type="AlphaFoldDB" id="A0A1I2JWX4"/>
<dbReference type="Gene3D" id="3.40.50.150">
    <property type="entry name" value="Vaccinia Virus protein VP39"/>
    <property type="match status" value="1"/>
</dbReference>
<dbReference type="Pfam" id="PF13649">
    <property type="entry name" value="Methyltransf_25"/>
    <property type="match status" value="1"/>
</dbReference>
<proteinExistence type="predicted"/>
<evidence type="ECO:0000313" key="5">
    <source>
        <dbReference type="EMBL" id="SFF59335.1"/>
    </source>
</evidence>
<sequence length="251" mass="28020">MPTPWSYDHIADIYATDMGRSMPFDDIAWYIERARQAGGPVLELGCGTGRVLLPMARAGLAVTGVDRSLPMLAQLRSEARAQGTAPLVAQMDMRELGLAGHFHCIVLAYSLITYVSDPAQAVALLRDLRARLAPGGQLVVDSFIPKPMRHFTDFQHDYQRAHRQGTLERSKKITSLDQHRHRIERRYVLRDETGRIERVIDTTDVIRPYEVAELHELARGAGLMVADCSFDYGASTSAQDARFITLSLRSA</sequence>
<keyword evidence="1 5" id="KW-0489">Methyltransferase</keyword>
<dbReference type="GO" id="GO:0008168">
    <property type="term" value="F:methyltransferase activity"/>
    <property type="evidence" value="ECO:0007669"/>
    <property type="project" value="UniProtKB-KW"/>
</dbReference>
<evidence type="ECO:0000256" key="1">
    <source>
        <dbReference type="ARBA" id="ARBA00022603"/>
    </source>
</evidence>
<keyword evidence="3" id="KW-0949">S-adenosyl-L-methionine</keyword>
<gene>
    <name evidence="5" type="ORF">SAMN02799615_04305</name>
</gene>
<dbReference type="SUPFAM" id="SSF53335">
    <property type="entry name" value="S-adenosyl-L-methionine-dependent methyltransferases"/>
    <property type="match status" value="1"/>
</dbReference>
<dbReference type="CDD" id="cd02440">
    <property type="entry name" value="AdoMet_MTases"/>
    <property type="match status" value="1"/>
</dbReference>
<feature type="domain" description="Methyltransferase" evidence="4">
    <location>
        <begin position="41"/>
        <end position="136"/>
    </location>
</feature>
<dbReference type="RefSeq" id="WP_026633691.1">
    <property type="nucleotide sequence ID" value="NZ_FONH01000035.1"/>
</dbReference>
<keyword evidence="6" id="KW-1185">Reference proteome</keyword>
<name>A0A1I2JWX4_9GAMM</name>